<proteinExistence type="predicted"/>
<keyword evidence="2" id="KW-1185">Reference proteome</keyword>
<gene>
    <name evidence="1" type="ORF">PGIGA_G00173350</name>
</gene>
<dbReference type="Proteomes" id="UP000829447">
    <property type="component" value="Linkage Group LG28"/>
</dbReference>
<evidence type="ECO:0000313" key="1">
    <source>
        <dbReference type="EMBL" id="MCI4394840.1"/>
    </source>
</evidence>
<evidence type="ECO:0000313" key="2">
    <source>
        <dbReference type="Proteomes" id="UP000829447"/>
    </source>
</evidence>
<dbReference type="EMBL" id="CM040481">
    <property type="protein sequence ID" value="MCI4394840.1"/>
    <property type="molecule type" value="Genomic_DNA"/>
</dbReference>
<organism evidence="1 2">
    <name type="scientific">Pangasianodon gigas</name>
    <name type="common">Mekong giant catfish</name>
    <name type="synonym">Pangasius gigas</name>
    <dbReference type="NCBI Taxonomy" id="30993"/>
    <lineage>
        <taxon>Eukaryota</taxon>
        <taxon>Metazoa</taxon>
        <taxon>Chordata</taxon>
        <taxon>Craniata</taxon>
        <taxon>Vertebrata</taxon>
        <taxon>Euteleostomi</taxon>
        <taxon>Actinopterygii</taxon>
        <taxon>Neopterygii</taxon>
        <taxon>Teleostei</taxon>
        <taxon>Ostariophysi</taxon>
        <taxon>Siluriformes</taxon>
        <taxon>Pangasiidae</taxon>
        <taxon>Pangasianodon</taxon>
    </lineage>
</organism>
<sequence>MCRRNNTKGEDVLMHSCSLGGATRVFWKQGHNPNCRTIMTSEEGEDDDGDDDDTDEDEDVYWRFAAKGKPGRRTSRSVASVHG</sequence>
<accession>A0ACC5XVQ9</accession>
<comment type="caution">
    <text evidence="1">The sequence shown here is derived from an EMBL/GenBank/DDBJ whole genome shotgun (WGS) entry which is preliminary data.</text>
</comment>
<reference evidence="1 2" key="1">
    <citation type="journal article" date="2022" name="bioRxiv">
        <title>An ancient truncated duplication of the anti-Mullerian hormone receptor type 2 gene is a potential conserved master sex determinant in the Pangasiidae catfish family.</title>
        <authorList>
            <person name="Wen M."/>
            <person name="Pan Q."/>
            <person name="Jouanno E."/>
            <person name="Montfort J."/>
            <person name="Zahm M."/>
            <person name="Cabau C."/>
            <person name="Klopp C."/>
            <person name="Iampietro C."/>
            <person name="Roques C."/>
            <person name="Bouchez O."/>
            <person name="Castinel A."/>
            <person name="Donnadieu C."/>
            <person name="Parrinello H."/>
            <person name="Poncet C."/>
            <person name="Belmonte E."/>
            <person name="Gautier V."/>
            <person name="Avarre J.-C."/>
            <person name="Dugue R."/>
            <person name="Gustiano R."/>
            <person name="Ha T.T.T."/>
            <person name="Campet M."/>
            <person name="Sriphairoj K."/>
            <person name="Ribolli J."/>
            <person name="de Almeida F.L."/>
            <person name="Desvignes T."/>
            <person name="Postlethwait J.H."/>
            <person name="Bucao C.F."/>
            <person name="Robinson-Rechavi M."/>
            <person name="Bobe J."/>
            <person name="Herpin A."/>
            <person name="Guiguen Y."/>
        </authorList>
    </citation>
    <scope>NUCLEOTIDE SEQUENCE [LARGE SCALE GENOMIC DNA]</scope>
    <source>
        <strain evidence="1">YG-Dec2019</strain>
    </source>
</reference>
<name>A0ACC5XVQ9_PANGG</name>
<protein>
    <submittedName>
        <fullName evidence="1">Uncharacterized protein</fullName>
    </submittedName>
</protein>